<keyword evidence="3" id="KW-1185">Reference proteome</keyword>
<gene>
    <name evidence="2" type="primary">gb20752</name>
    <name evidence="2" type="ORF">PR202_gb20752</name>
</gene>
<feature type="region of interest" description="Disordered" evidence="1">
    <location>
        <begin position="1"/>
        <end position="32"/>
    </location>
</feature>
<dbReference type="AlphaFoldDB" id="A0AAV5FBF8"/>
<dbReference type="Gene3D" id="3.90.1410.10">
    <property type="entry name" value="set domain protein methyltransferase, domain 1"/>
    <property type="match status" value="1"/>
</dbReference>
<evidence type="ECO:0000313" key="3">
    <source>
        <dbReference type="Proteomes" id="UP001054889"/>
    </source>
</evidence>
<sequence length="101" mass="10752">MEALLRWATDLGVSDTPPPRSPSAATSSSSSSCLGRSLVVADFPDAGGRGLAAARDLRRGELVLRVPRAAMLTSDRVMADDPRVAACVRAYRSRLSPVQVW</sequence>
<dbReference type="SUPFAM" id="SSF82199">
    <property type="entry name" value="SET domain"/>
    <property type="match status" value="1"/>
</dbReference>
<dbReference type="PROSITE" id="PS51257">
    <property type="entry name" value="PROKAR_LIPOPROTEIN"/>
    <property type="match status" value="1"/>
</dbReference>
<proteinExistence type="predicted"/>
<protein>
    <submittedName>
        <fullName evidence="2">Uncharacterized protein</fullName>
    </submittedName>
</protein>
<evidence type="ECO:0000256" key="1">
    <source>
        <dbReference type="SAM" id="MobiDB-lite"/>
    </source>
</evidence>
<dbReference type="InterPro" id="IPR046341">
    <property type="entry name" value="SET_dom_sf"/>
</dbReference>
<evidence type="ECO:0000313" key="2">
    <source>
        <dbReference type="EMBL" id="GJN32261.1"/>
    </source>
</evidence>
<dbReference type="EMBL" id="BQKI01000084">
    <property type="protein sequence ID" value="GJN32261.1"/>
    <property type="molecule type" value="Genomic_DNA"/>
</dbReference>
<reference evidence="2" key="2">
    <citation type="submission" date="2021-12" db="EMBL/GenBank/DDBJ databases">
        <title>Resequencing data analysis of finger millet.</title>
        <authorList>
            <person name="Hatakeyama M."/>
            <person name="Aluri S."/>
            <person name="Balachadran M.T."/>
            <person name="Sivarajan S.R."/>
            <person name="Poveda L."/>
            <person name="Shimizu-Inatsugi R."/>
            <person name="Schlapbach R."/>
            <person name="Sreeman S.M."/>
            <person name="Shimizu K.K."/>
        </authorList>
    </citation>
    <scope>NUCLEOTIDE SEQUENCE</scope>
</reference>
<dbReference type="Proteomes" id="UP001054889">
    <property type="component" value="Unassembled WGS sequence"/>
</dbReference>
<reference evidence="2" key="1">
    <citation type="journal article" date="2018" name="DNA Res.">
        <title>Multiple hybrid de novo genome assembly of finger millet, an orphan allotetraploid crop.</title>
        <authorList>
            <person name="Hatakeyama M."/>
            <person name="Aluri S."/>
            <person name="Balachadran M.T."/>
            <person name="Sivarajan S.R."/>
            <person name="Patrignani A."/>
            <person name="Gruter S."/>
            <person name="Poveda L."/>
            <person name="Shimizu-Inatsugi R."/>
            <person name="Baeten J."/>
            <person name="Francoijs K.J."/>
            <person name="Nataraja K.N."/>
            <person name="Reddy Y.A.N."/>
            <person name="Phadnis S."/>
            <person name="Ravikumar R.L."/>
            <person name="Schlapbach R."/>
            <person name="Sreeman S.M."/>
            <person name="Shimizu K.K."/>
        </authorList>
    </citation>
    <scope>NUCLEOTIDE SEQUENCE</scope>
</reference>
<comment type="caution">
    <text evidence="2">The sequence shown here is derived from an EMBL/GenBank/DDBJ whole genome shotgun (WGS) entry which is preliminary data.</text>
</comment>
<accession>A0AAV5FBF8</accession>
<feature type="compositionally biased region" description="Low complexity" evidence="1">
    <location>
        <begin position="22"/>
        <end position="32"/>
    </location>
</feature>
<name>A0AAV5FBF8_ELECO</name>
<organism evidence="2 3">
    <name type="scientific">Eleusine coracana subsp. coracana</name>
    <dbReference type="NCBI Taxonomy" id="191504"/>
    <lineage>
        <taxon>Eukaryota</taxon>
        <taxon>Viridiplantae</taxon>
        <taxon>Streptophyta</taxon>
        <taxon>Embryophyta</taxon>
        <taxon>Tracheophyta</taxon>
        <taxon>Spermatophyta</taxon>
        <taxon>Magnoliopsida</taxon>
        <taxon>Liliopsida</taxon>
        <taxon>Poales</taxon>
        <taxon>Poaceae</taxon>
        <taxon>PACMAD clade</taxon>
        <taxon>Chloridoideae</taxon>
        <taxon>Cynodonteae</taxon>
        <taxon>Eleusininae</taxon>
        <taxon>Eleusine</taxon>
    </lineage>
</organism>